<dbReference type="InterPro" id="IPR001375">
    <property type="entry name" value="Peptidase_S9_cat"/>
</dbReference>
<dbReference type="PANTHER" id="PTHR42881:SF13">
    <property type="entry name" value="PROLYL ENDOPEPTIDASE"/>
    <property type="match status" value="1"/>
</dbReference>
<evidence type="ECO:0000256" key="2">
    <source>
        <dbReference type="ARBA" id="ARBA00022801"/>
    </source>
</evidence>
<keyword evidence="1" id="KW-0645">Protease</keyword>
<feature type="domain" description="Peptidase S9A N-terminal" evidence="5">
    <location>
        <begin position="23"/>
        <end position="419"/>
    </location>
</feature>
<dbReference type="InterPro" id="IPR029058">
    <property type="entry name" value="AB_hydrolase_fold"/>
</dbReference>
<feature type="domain" description="Peptidase S9 prolyl oligopeptidase catalytic" evidence="4">
    <location>
        <begin position="487"/>
        <end position="603"/>
    </location>
</feature>
<accession>A0A937LLG9</accession>
<dbReference type="PANTHER" id="PTHR42881">
    <property type="entry name" value="PROLYL ENDOPEPTIDASE"/>
    <property type="match status" value="1"/>
</dbReference>
<dbReference type="GO" id="GO:0005829">
    <property type="term" value="C:cytosol"/>
    <property type="evidence" value="ECO:0007669"/>
    <property type="project" value="TreeGrafter"/>
</dbReference>
<dbReference type="AlphaFoldDB" id="A0A937LLG9"/>
<evidence type="ECO:0000313" key="6">
    <source>
        <dbReference type="EMBL" id="MBL6820119.1"/>
    </source>
</evidence>
<dbReference type="SUPFAM" id="SSF53474">
    <property type="entry name" value="alpha/beta-Hydrolases"/>
    <property type="match status" value="1"/>
</dbReference>
<dbReference type="InterPro" id="IPR002470">
    <property type="entry name" value="Peptidase_S9A"/>
</dbReference>
<organism evidence="6 7">
    <name type="scientific">SAR86 cluster bacterium</name>
    <dbReference type="NCBI Taxonomy" id="2030880"/>
    <lineage>
        <taxon>Bacteria</taxon>
        <taxon>Pseudomonadati</taxon>
        <taxon>Pseudomonadota</taxon>
        <taxon>Gammaproteobacteria</taxon>
        <taxon>SAR86 cluster</taxon>
    </lineage>
</organism>
<gene>
    <name evidence="6" type="ORF">ISQ61_02595</name>
</gene>
<dbReference type="Pfam" id="PF02897">
    <property type="entry name" value="Peptidase_S9_N"/>
    <property type="match status" value="1"/>
</dbReference>
<dbReference type="Proteomes" id="UP000704935">
    <property type="component" value="Unassembled WGS sequence"/>
</dbReference>
<protein>
    <submittedName>
        <fullName evidence="6">S9 family peptidase</fullName>
    </submittedName>
</protein>
<dbReference type="GO" id="GO:0004252">
    <property type="term" value="F:serine-type endopeptidase activity"/>
    <property type="evidence" value="ECO:0007669"/>
    <property type="project" value="InterPro"/>
</dbReference>
<dbReference type="Gene3D" id="3.40.50.1820">
    <property type="entry name" value="alpha/beta hydrolase"/>
    <property type="match status" value="1"/>
</dbReference>
<reference evidence="6" key="1">
    <citation type="submission" date="2020-10" db="EMBL/GenBank/DDBJ databases">
        <title>Microbiome of the Black Sea water column analyzed by genome centric metagenomics.</title>
        <authorList>
            <person name="Cabello-Yeves P.J."/>
            <person name="Callieri C."/>
            <person name="Picazo A."/>
            <person name="Mehrshad M."/>
            <person name="Haro-Moreno J.M."/>
            <person name="Roda-Garcia J."/>
            <person name="Dzembekova N."/>
            <person name="Slabakova V."/>
            <person name="Slabakova N."/>
            <person name="Moncheva S."/>
            <person name="Rodriguez-Valera F."/>
        </authorList>
    </citation>
    <scope>NUCLEOTIDE SEQUENCE</scope>
    <source>
        <strain evidence="6">BS307-5m-G47</strain>
    </source>
</reference>
<evidence type="ECO:0000313" key="7">
    <source>
        <dbReference type="Proteomes" id="UP000704935"/>
    </source>
</evidence>
<proteinExistence type="predicted"/>
<dbReference type="SUPFAM" id="SSF50993">
    <property type="entry name" value="Peptidase/esterase 'gauge' domain"/>
    <property type="match status" value="1"/>
</dbReference>
<evidence type="ECO:0000259" key="5">
    <source>
        <dbReference type="Pfam" id="PF02897"/>
    </source>
</evidence>
<name>A0A937LLG9_9GAMM</name>
<dbReference type="EMBL" id="JADHQA010000009">
    <property type="protein sequence ID" value="MBL6820119.1"/>
    <property type="molecule type" value="Genomic_DNA"/>
</dbReference>
<comment type="caution">
    <text evidence="6">The sequence shown here is derived from an EMBL/GenBank/DDBJ whole genome shotgun (WGS) entry which is preliminary data.</text>
</comment>
<sequence length="604" mass="68122">MKNLLKTVSIFFLGSCGGGSVVNVEDPYLWLEEVEGEEALQWVQSQNDITQARYESSESFNSTYQFLLDEYNSDDRIPYAYIQNGEMYNFWRDESNVRGVWRKTSIESYQTEEIEWENILDIDQLAQKEGKNWVWRGASCLAPEYEKCLVRLSDGGKDAIVIREFDLANKQFISDGFIASESKQYFSWLNEDELLIATNFGPDSMNESGYPRQVKVWNRAQRLEEAKLIFDGDYEKIFSFPFSSIRPDGSYFGVLEGPTFFTKVLHLFKGQELVKLDLPLKIDVYGTYENLLIISLAEEWQGFGVGDLVAVDIDDALEKNITSDSLTLLFEPTKKSFLRSVSIGHKQILVSILDNISGQVLQLQKVGDTWIKNQVRGFEGGMLSVSSVDSWSDHTFLNSQGFTESASLYYSDGSKEFKKIKSEPSKFNPEHYNVEQLYATSRDGTLIPYFQISNVDMVRNSKNPTLLYGYGGFEISQTPSYLSAFSRAWLDSGGVYVIANIRGGGEFGPNWHQAALKENRQRAYDDFIAVGETLISTGVTSSEHLGIRGGSNGGLLVGAVVAQRPDLFNAVICAVPLLDMYRYDKLLAGASWVDEYGDPDNPEE</sequence>
<dbReference type="InterPro" id="IPR051167">
    <property type="entry name" value="Prolyl_oligopep/macrocyclase"/>
</dbReference>
<dbReference type="Pfam" id="PF00326">
    <property type="entry name" value="Peptidase_S9"/>
    <property type="match status" value="1"/>
</dbReference>
<dbReference type="GO" id="GO:0006508">
    <property type="term" value="P:proteolysis"/>
    <property type="evidence" value="ECO:0007669"/>
    <property type="project" value="UniProtKB-KW"/>
</dbReference>
<dbReference type="GO" id="GO:0070012">
    <property type="term" value="F:oligopeptidase activity"/>
    <property type="evidence" value="ECO:0007669"/>
    <property type="project" value="TreeGrafter"/>
</dbReference>
<evidence type="ECO:0000256" key="3">
    <source>
        <dbReference type="ARBA" id="ARBA00022825"/>
    </source>
</evidence>
<feature type="non-terminal residue" evidence="6">
    <location>
        <position position="604"/>
    </location>
</feature>
<dbReference type="Gene3D" id="2.130.10.120">
    <property type="entry name" value="Prolyl oligopeptidase, N-terminal domain"/>
    <property type="match status" value="1"/>
</dbReference>
<evidence type="ECO:0000259" key="4">
    <source>
        <dbReference type="Pfam" id="PF00326"/>
    </source>
</evidence>
<keyword evidence="3" id="KW-0720">Serine protease</keyword>
<dbReference type="InterPro" id="IPR023302">
    <property type="entry name" value="Pept_S9A_N"/>
</dbReference>
<evidence type="ECO:0000256" key="1">
    <source>
        <dbReference type="ARBA" id="ARBA00022670"/>
    </source>
</evidence>
<dbReference type="PRINTS" id="PR00862">
    <property type="entry name" value="PROLIGOPTASE"/>
</dbReference>
<keyword evidence="2" id="KW-0378">Hydrolase</keyword>